<accession>Q213V3</accession>
<sequence length="121" mass="12967">MAMWSREKVGKTAREIADHLMIVENVKALQQAQKDLANAVASLDGRLSKIEAGLVAVKAETKFEAVKETQQMLNAVQGAFHEKLTDLTVRIANVERQEPSKTPLIALSSAATGGDGGMPPV</sequence>
<evidence type="ECO:0000313" key="2">
    <source>
        <dbReference type="EMBL" id="ABD88333.1"/>
    </source>
</evidence>
<evidence type="ECO:0000256" key="1">
    <source>
        <dbReference type="SAM" id="MobiDB-lite"/>
    </source>
</evidence>
<dbReference type="RefSeq" id="WP_011473229.1">
    <property type="nucleotide sequence ID" value="NC_007925.1"/>
</dbReference>
<organism evidence="2">
    <name type="scientific">Rhodopseudomonas palustris (strain BisB18)</name>
    <dbReference type="NCBI Taxonomy" id="316056"/>
    <lineage>
        <taxon>Bacteria</taxon>
        <taxon>Pseudomonadati</taxon>
        <taxon>Pseudomonadota</taxon>
        <taxon>Alphaproteobacteria</taxon>
        <taxon>Hyphomicrobiales</taxon>
        <taxon>Nitrobacteraceae</taxon>
        <taxon>Rhodopseudomonas</taxon>
    </lineage>
</organism>
<dbReference type="eggNOG" id="ENOG503106K">
    <property type="taxonomic scope" value="Bacteria"/>
</dbReference>
<dbReference type="HOGENOM" id="CLU_2036213_0_0_5"/>
<dbReference type="KEGG" id="rpc:RPC_2785"/>
<dbReference type="OrthoDB" id="8242846at2"/>
<feature type="region of interest" description="Disordered" evidence="1">
    <location>
        <begin position="102"/>
        <end position="121"/>
    </location>
</feature>
<name>Q213V3_RHOPB</name>
<protein>
    <submittedName>
        <fullName evidence="2">Uncharacterized protein</fullName>
    </submittedName>
</protein>
<reference evidence="2" key="1">
    <citation type="submission" date="2006-03" db="EMBL/GenBank/DDBJ databases">
        <title>Complete sequence of Rhodopseudomonas palustris BisB18.</title>
        <authorList>
            <consortium name="US DOE Joint Genome Institute"/>
            <person name="Copeland A."/>
            <person name="Lucas S."/>
            <person name="Lapidus A."/>
            <person name="Barry K."/>
            <person name="Detter J.C."/>
            <person name="Glavina del Rio T."/>
            <person name="Hammon N."/>
            <person name="Israni S."/>
            <person name="Dalin E."/>
            <person name="Tice H."/>
            <person name="Pitluck S."/>
            <person name="Chain P."/>
            <person name="Malfatti S."/>
            <person name="Shin M."/>
            <person name="Vergez L."/>
            <person name="Schmutz J."/>
            <person name="Larimer F."/>
            <person name="Land M."/>
            <person name="Hauser L."/>
            <person name="Pelletier D.A."/>
            <person name="Kyrpides N."/>
            <person name="Anderson I."/>
            <person name="Oda Y."/>
            <person name="Harwood C.S."/>
            <person name="Richardson P."/>
        </authorList>
    </citation>
    <scope>NUCLEOTIDE SEQUENCE [LARGE SCALE GENOMIC DNA]</scope>
    <source>
        <strain evidence="2">BisB18</strain>
    </source>
</reference>
<proteinExistence type="predicted"/>
<gene>
    <name evidence="2" type="ordered locus">RPC_2785</name>
</gene>
<dbReference type="AlphaFoldDB" id="Q213V3"/>
<dbReference type="EMBL" id="CP000301">
    <property type="protein sequence ID" value="ABD88333.1"/>
    <property type="molecule type" value="Genomic_DNA"/>
</dbReference>